<dbReference type="GO" id="GO:0003677">
    <property type="term" value="F:DNA binding"/>
    <property type="evidence" value="ECO:0007669"/>
    <property type="project" value="InterPro"/>
</dbReference>
<dbReference type="Gene3D" id="1.10.10.730">
    <property type="entry name" value="KorB DNA-binding domain"/>
    <property type="match status" value="1"/>
</dbReference>
<evidence type="ECO:0000259" key="2">
    <source>
        <dbReference type="SMART" id="SM00470"/>
    </source>
</evidence>
<dbReference type="InterPro" id="IPR004437">
    <property type="entry name" value="ParB/RepB/Spo0J"/>
</dbReference>
<protein>
    <recommendedName>
        <fullName evidence="2">ParB-like N-terminal domain-containing protein</fullName>
    </recommendedName>
</protein>
<evidence type="ECO:0000313" key="4">
    <source>
        <dbReference type="Proteomes" id="UP000244248"/>
    </source>
</evidence>
<dbReference type="NCBIfam" id="TIGR00180">
    <property type="entry name" value="parB_part"/>
    <property type="match status" value="1"/>
</dbReference>
<dbReference type="InterPro" id="IPR050336">
    <property type="entry name" value="Chromosome_partition/occlusion"/>
</dbReference>
<accession>A0A2T5MKD5</accession>
<dbReference type="Gene3D" id="3.90.1530.30">
    <property type="match status" value="1"/>
</dbReference>
<dbReference type="PANTHER" id="PTHR33375:SF1">
    <property type="entry name" value="CHROMOSOME-PARTITIONING PROTEIN PARB-RELATED"/>
    <property type="match status" value="1"/>
</dbReference>
<dbReference type="OrthoDB" id="9802051at2"/>
<gene>
    <name evidence="3" type="ORF">CJD38_02670</name>
</gene>
<sequence length="246" mass="26846">MNAAKVKTAAKPTMIAISFIKVSDDNPRVELRDLEELAASIKKRGIIQPLVVRDLPDFGAELIAGHRRLEAAKMAGLKEVPCVLRDAKGSLEVEHLIENTQRDDLTPLEIGIAVYTSIFNGTKQNELSAELGKSAAWVSKYNTIGHAADTANDDQMAQLVSETDGEKCYAIACEILGRGKVSTSKTGKKAQAELPLPDSIDQVLAMRAKDKGCGTIEDIIENTKERDEFVVSLIFKDEAEAIRFFS</sequence>
<dbReference type="InterPro" id="IPR003115">
    <property type="entry name" value="ParB_N"/>
</dbReference>
<dbReference type="GO" id="GO:0005694">
    <property type="term" value="C:chromosome"/>
    <property type="evidence" value="ECO:0007669"/>
    <property type="project" value="TreeGrafter"/>
</dbReference>
<feature type="domain" description="ParB-like N-terminal" evidence="2">
    <location>
        <begin position="13"/>
        <end position="101"/>
    </location>
</feature>
<evidence type="ECO:0000256" key="1">
    <source>
        <dbReference type="ARBA" id="ARBA00006295"/>
    </source>
</evidence>
<dbReference type="PANTHER" id="PTHR33375">
    <property type="entry name" value="CHROMOSOME-PARTITIONING PROTEIN PARB-RELATED"/>
    <property type="match status" value="1"/>
</dbReference>
<dbReference type="SUPFAM" id="SSF110849">
    <property type="entry name" value="ParB/Sulfiredoxin"/>
    <property type="match status" value="1"/>
</dbReference>
<dbReference type="AlphaFoldDB" id="A0A2T5MKD5"/>
<keyword evidence="4" id="KW-1185">Reference proteome</keyword>
<dbReference type="Pfam" id="PF02195">
    <property type="entry name" value="ParB_N"/>
    <property type="match status" value="1"/>
</dbReference>
<dbReference type="Proteomes" id="UP000244248">
    <property type="component" value="Unassembled WGS sequence"/>
</dbReference>
<organism evidence="3 4">
    <name type="scientific">Stenotrophobium rhamnosiphilum</name>
    <dbReference type="NCBI Taxonomy" id="2029166"/>
    <lineage>
        <taxon>Bacteria</taxon>
        <taxon>Pseudomonadati</taxon>
        <taxon>Pseudomonadota</taxon>
        <taxon>Gammaproteobacteria</taxon>
        <taxon>Nevskiales</taxon>
        <taxon>Nevskiaceae</taxon>
        <taxon>Stenotrophobium</taxon>
    </lineage>
</organism>
<evidence type="ECO:0000313" key="3">
    <source>
        <dbReference type="EMBL" id="PTU33030.1"/>
    </source>
</evidence>
<dbReference type="InterPro" id="IPR036086">
    <property type="entry name" value="ParB/Sulfiredoxin_sf"/>
</dbReference>
<dbReference type="EMBL" id="QANS01000001">
    <property type="protein sequence ID" value="PTU33030.1"/>
    <property type="molecule type" value="Genomic_DNA"/>
</dbReference>
<dbReference type="GO" id="GO:0007059">
    <property type="term" value="P:chromosome segregation"/>
    <property type="evidence" value="ECO:0007669"/>
    <property type="project" value="TreeGrafter"/>
</dbReference>
<dbReference type="InterPro" id="IPR042075">
    <property type="entry name" value="KorB_DNA-db"/>
</dbReference>
<dbReference type="RefSeq" id="WP_107938737.1">
    <property type="nucleotide sequence ID" value="NZ_QANS01000001.1"/>
</dbReference>
<dbReference type="SMART" id="SM00470">
    <property type="entry name" value="ParB"/>
    <property type="match status" value="1"/>
</dbReference>
<proteinExistence type="inferred from homology"/>
<name>A0A2T5MKD5_9GAMM</name>
<comment type="similarity">
    <text evidence="1">Belongs to the ParB family.</text>
</comment>
<reference evidence="3 4" key="1">
    <citation type="submission" date="2018-04" db="EMBL/GenBank/DDBJ databases">
        <title>Novel species isolated from glacier.</title>
        <authorList>
            <person name="Liu Q."/>
            <person name="Xin Y.-H."/>
        </authorList>
    </citation>
    <scope>NUCLEOTIDE SEQUENCE [LARGE SCALE GENOMIC DNA]</scope>
    <source>
        <strain evidence="3 4">GT1R17</strain>
    </source>
</reference>
<comment type="caution">
    <text evidence="3">The sequence shown here is derived from an EMBL/GenBank/DDBJ whole genome shotgun (WGS) entry which is preliminary data.</text>
</comment>